<sequence>MVSCAVSMLLTAAVWCASASALAVPETMAETALANGSSVTADWTTPSVISTPEATESTPTIVVYNSSSVDDDTRDSRFLSFSMGSDQAAGTVTNSLLQEKQDDPTTDPSAHLVDIYTDCLMQLSFPCVQRKLLLFLDKLGRMKGFSVLGDLLSVVRIKRDMRPPLNETDLMARLNTVDEQSALSALMVHTLDRFIASHILRVTLPSGITAALKGNARSIAGNTLDINLSRALGEGRGKSKKYKKMMHMMMMGLMGKMALMGPLMMLMIKIKAIKALLLSKLSLLMSLAQLMKGKKSGASGKYISHAGSKNDNAGDKLTSNDLGKEVIIVHDNHGGGGGAEYGAGTAAGWVSGHTATGWSTGGGGDSYSAGSHIGGGDNTYAGGQDSYSSGAGVPKWLGGRQRTRR</sequence>
<feature type="chain" id="PRO_5040469088" evidence="3">
    <location>
        <begin position="24"/>
        <end position="405"/>
    </location>
</feature>
<keyword evidence="2" id="KW-0472">Membrane</keyword>
<evidence type="ECO:0000256" key="3">
    <source>
        <dbReference type="SAM" id="SignalP"/>
    </source>
</evidence>
<dbReference type="PANTHER" id="PTHR21879">
    <property type="entry name" value="FI03362P-RELATED-RELATED"/>
    <property type="match status" value="1"/>
</dbReference>
<dbReference type="GO" id="GO:0016020">
    <property type="term" value="C:membrane"/>
    <property type="evidence" value="ECO:0007669"/>
    <property type="project" value="TreeGrafter"/>
</dbReference>
<dbReference type="EMBL" id="OU899034">
    <property type="protein sequence ID" value="CAH1708450.1"/>
    <property type="molecule type" value="Genomic_DNA"/>
</dbReference>
<dbReference type="Proteomes" id="UP001154329">
    <property type="component" value="Chromosome 1"/>
</dbReference>
<feature type="signal peptide" evidence="3">
    <location>
        <begin position="1"/>
        <end position="23"/>
    </location>
</feature>
<keyword evidence="3" id="KW-0732">Signal</keyword>
<feature type="region of interest" description="Disordered" evidence="1">
    <location>
        <begin position="378"/>
        <end position="405"/>
    </location>
</feature>
<evidence type="ECO:0000256" key="2">
    <source>
        <dbReference type="SAM" id="Phobius"/>
    </source>
</evidence>
<name>A0A9P0ILV9_APHGO</name>
<feature type="transmembrane region" description="Helical" evidence="2">
    <location>
        <begin position="245"/>
        <end position="268"/>
    </location>
</feature>
<evidence type="ECO:0000313" key="5">
    <source>
        <dbReference type="Proteomes" id="UP001154329"/>
    </source>
</evidence>
<proteinExistence type="predicted"/>
<dbReference type="InterPro" id="IPR012464">
    <property type="entry name" value="DUF1676"/>
</dbReference>
<dbReference type="Pfam" id="PF07898">
    <property type="entry name" value="DUF1676"/>
    <property type="match status" value="1"/>
</dbReference>
<evidence type="ECO:0000256" key="1">
    <source>
        <dbReference type="SAM" id="MobiDB-lite"/>
    </source>
</evidence>
<reference evidence="4" key="1">
    <citation type="submission" date="2022-02" db="EMBL/GenBank/DDBJ databases">
        <authorList>
            <person name="King R."/>
        </authorList>
    </citation>
    <scope>NUCLEOTIDE SEQUENCE</scope>
</reference>
<reference evidence="4" key="2">
    <citation type="submission" date="2022-10" db="EMBL/GenBank/DDBJ databases">
        <authorList>
            <consortium name="ENA_rothamsted_submissions"/>
            <consortium name="culmorum"/>
            <person name="King R."/>
        </authorList>
    </citation>
    <scope>NUCLEOTIDE SEQUENCE</scope>
</reference>
<gene>
    <name evidence="4" type="ORF">APHIGO_LOCUS426</name>
</gene>
<keyword evidence="2" id="KW-1133">Transmembrane helix</keyword>
<organism evidence="4 5">
    <name type="scientific">Aphis gossypii</name>
    <name type="common">Cotton aphid</name>
    <dbReference type="NCBI Taxonomy" id="80765"/>
    <lineage>
        <taxon>Eukaryota</taxon>
        <taxon>Metazoa</taxon>
        <taxon>Ecdysozoa</taxon>
        <taxon>Arthropoda</taxon>
        <taxon>Hexapoda</taxon>
        <taxon>Insecta</taxon>
        <taxon>Pterygota</taxon>
        <taxon>Neoptera</taxon>
        <taxon>Paraneoptera</taxon>
        <taxon>Hemiptera</taxon>
        <taxon>Sternorrhyncha</taxon>
        <taxon>Aphidomorpha</taxon>
        <taxon>Aphidoidea</taxon>
        <taxon>Aphididae</taxon>
        <taxon>Aphidini</taxon>
        <taxon>Aphis</taxon>
        <taxon>Aphis</taxon>
    </lineage>
</organism>
<keyword evidence="5" id="KW-1185">Reference proteome</keyword>
<evidence type="ECO:0000313" key="4">
    <source>
        <dbReference type="EMBL" id="CAH1708450.1"/>
    </source>
</evidence>
<dbReference type="AlphaFoldDB" id="A0A9P0ILV9"/>
<accession>A0A9P0ILV9</accession>
<protein>
    <submittedName>
        <fullName evidence="4">Uncharacterized protein</fullName>
    </submittedName>
</protein>
<keyword evidence="2" id="KW-0812">Transmembrane</keyword>